<gene>
    <name evidence="2" type="ORF">PAC_18736</name>
</gene>
<dbReference type="EMBL" id="FJOG01000060">
    <property type="protein sequence ID" value="CZR68836.1"/>
    <property type="molecule type" value="Genomic_DNA"/>
</dbReference>
<organism evidence="2 3">
    <name type="scientific">Phialocephala subalpina</name>
    <dbReference type="NCBI Taxonomy" id="576137"/>
    <lineage>
        <taxon>Eukaryota</taxon>
        <taxon>Fungi</taxon>
        <taxon>Dikarya</taxon>
        <taxon>Ascomycota</taxon>
        <taxon>Pezizomycotina</taxon>
        <taxon>Leotiomycetes</taxon>
        <taxon>Helotiales</taxon>
        <taxon>Mollisiaceae</taxon>
        <taxon>Phialocephala</taxon>
        <taxon>Phialocephala fortinii species complex</taxon>
    </lineage>
</organism>
<dbReference type="Proteomes" id="UP000184330">
    <property type="component" value="Unassembled WGS sequence"/>
</dbReference>
<keyword evidence="1" id="KW-0175">Coiled coil</keyword>
<evidence type="ECO:0000256" key="1">
    <source>
        <dbReference type="SAM" id="Coils"/>
    </source>
</evidence>
<name>A0A1L7XUY5_9HELO</name>
<dbReference type="AlphaFoldDB" id="A0A1L7XUY5"/>
<dbReference type="InterPro" id="IPR036638">
    <property type="entry name" value="HLH_DNA-bd_sf"/>
</dbReference>
<dbReference type="Gene3D" id="4.10.280.10">
    <property type="entry name" value="Helix-loop-helix DNA-binding domain"/>
    <property type="match status" value="1"/>
</dbReference>
<evidence type="ECO:0000313" key="2">
    <source>
        <dbReference type="EMBL" id="CZR68836.1"/>
    </source>
</evidence>
<reference evidence="2 3" key="1">
    <citation type="submission" date="2016-03" db="EMBL/GenBank/DDBJ databases">
        <authorList>
            <person name="Ploux O."/>
        </authorList>
    </citation>
    <scope>NUCLEOTIDE SEQUENCE [LARGE SCALE GENOMIC DNA]</scope>
    <source>
        <strain evidence="2 3">UAMH 11012</strain>
    </source>
</reference>
<dbReference type="SUPFAM" id="SSF47459">
    <property type="entry name" value="HLH, helix-loop-helix DNA-binding domain"/>
    <property type="match status" value="1"/>
</dbReference>
<feature type="coiled-coil region" evidence="1">
    <location>
        <begin position="270"/>
        <end position="297"/>
    </location>
</feature>
<sequence>MDSLEFGGSDYFVEMKDSRSSFSAQPSLYPQLGSINNLAAVPAGIEMPSYAVIEGFSSSITGHIPSSNHSLPHGDGSYVDPLPNSLCSKTRVEGGILSYTDVPHSVSVPLYAQPRTMADPLSPPSLGFTYEQQRFGIGMTYKLSEGSSEKENYDIRSLVRDEDCGDTSESSNDSGETIKEWGARKCGSSQRDYRQRLQHQFQNLLCILPPLEEERGGIGLRSHQSRGAKRKLKLRGKHGYDEDNVEGISKQGEKPRGREYIVKVNKGDILQQVTKYIQTLEQEIAGLEQDNIKLSLLRKQYINFINYY</sequence>
<accession>A0A1L7XUY5</accession>
<proteinExistence type="predicted"/>
<dbReference type="GO" id="GO:0046983">
    <property type="term" value="F:protein dimerization activity"/>
    <property type="evidence" value="ECO:0007669"/>
    <property type="project" value="InterPro"/>
</dbReference>
<evidence type="ECO:0000313" key="3">
    <source>
        <dbReference type="Proteomes" id="UP000184330"/>
    </source>
</evidence>
<keyword evidence="3" id="KW-1185">Reference proteome</keyword>
<protein>
    <submittedName>
        <fullName evidence="2">Uncharacterized protein</fullName>
    </submittedName>
</protein>